<dbReference type="EMBL" id="CP040916">
    <property type="protein sequence ID" value="QDQ09985.1"/>
    <property type="molecule type" value="Genomic_DNA"/>
</dbReference>
<accession>A0A516R2V2</accession>
<reference evidence="1 2" key="1">
    <citation type="journal article" date="2019" name="J. Ind. Microbiol. Biotechnol.">
        <title>The complete genomic sequence of Streptomyces spectabilis NRRL-2792 and identification of secondary metabolite biosynthetic gene clusters.</title>
        <authorList>
            <person name="Sinha A."/>
            <person name="Phillips-Salemka S."/>
            <person name="Niraula T.A."/>
            <person name="Short K.A."/>
            <person name="Niraula N.P."/>
        </authorList>
    </citation>
    <scope>NUCLEOTIDE SEQUENCE [LARGE SCALE GENOMIC DNA]</scope>
    <source>
        <strain evidence="1 2">NRRL 2792</strain>
    </source>
</reference>
<dbReference type="AlphaFoldDB" id="A0A516R2V2"/>
<dbReference type="RefSeq" id="WP_144001561.1">
    <property type="nucleotide sequence ID" value="NZ_CP040916.1"/>
</dbReference>
<protein>
    <submittedName>
        <fullName evidence="1">Uncharacterized protein</fullName>
    </submittedName>
</protein>
<dbReference type="Proteomes" id="UP000316806">
    <property type="component" value="Chromosome"/>
</dbReference>
<name>A0A516R2V2_STRST</name>
<organism evidence="1 2">
    <name type="scientific">Streptomyces spectabilis</name>
    <dbReference type="NCBI Taxonomy" id="68270"/>
    <lineage>
        <taxon>Bacteria</taxon>
        <taxon>Bacillati</taxon>
        <taxon>Actinomycetota</taxon>
        <taxon>Actinomycetes</taxon>
        <taxon>Kitasatosporales</taxon>
        <taxon>Streptomycetaceae</taxon>
        <taxon>Streptomyces</taxon>
    </lineage>
</organism>
<evidence type="ECO:0000313" key="2">
    <source>
        <dbReference type="Proteomes" id="UP000316806"/>
    </source>
</evidence>
<evidence type="ECO:0000313" key="1">
    <source>
        <dbReference type="EMBL" id="QDQ09985.1"/>
    </source>
</evidence>
<proteinExistence type="predicted"/>
<gene>
    <name evidence="1" type="ORF">FH965_04945</name>
</gene>
<sequence>MLTPEEVRDLLAPRVVGTWDEGGCVVLEVTDLEVVVRGRRFDVYLDVVAPDGRWSVRSERGSSDINVFNGSPPEDLLAWVARSLRIELFEWWHTKAKEPYARKQGVRIDG</sequence>